<dbReference type="InterPro" id="IPR002751">
    <property type="entry name" value="CbiM/NikMN"/>
</dbReference>
<evidence type="ECO:0000256" key="5">
    <source>
        <dbReference type="ARBA" id="ARBA00022989"/>
    </source>
</evidence>
<protein>
    <submittedName>
        <fullName evidence="8">Uncharacterized membrane protein</fullName>
    </submittedName>
</protein>
<dbReference type="RefSeq" id="WP_097112138.1">
    <property type="nucleotide sequence ID" value="NZ_OBEB01000006.1"/>
</dbReference>
<reference evidence="9" key="1">
    <citation type="submission" date="2017-09" db="EMBL/GenBank/DDBJ databases">
        <authorList>
            <person name="Varghese N."/>
            <person name="Submissions S."/>
        </authorList>
    </citation>
    <scope>NUCLEOTIDE SEQUENCE [LARGE SCALE GENOMIC DNA]</scope>
    <source>
        <strain evidence="9">CGMCC 1.12461</strain>
    </source>
</reference>
<evidence type="ECO:0000256" key="4">
    <source>
        <dbReference type="ARBA" id="ARBA00022692"/>
    </source>
</evidence>
<keyword evidence="5 7" id="KW-1133">Transmembrane helix</keyword>
<feature type="transmembrane region" description="Helical" evidence="7">
    <location>
        <begin position="76"/>
        <end position="97"/>
    </location>
</feature>
<organism evidence="8 9">
    <name type="scientific">Arsukibacterium tuosuense</name>
    <dbReference type="NCBI Taxonomy" id="1323745"/>
    <lineage>
        <taxon>Bacteria</taxon>
        <taxon>Pseudomonadati</taxon>
        <taxon>Pseudomonadota</taxon>
        <taxon>Gammaproteobacteria</taxon>
        <taxon>Chromatiales</taxon>
        <taxon>Chromatiaceae</taxon>
        <taxon>Arsukibacterium</taxon>
    </lineage>
</organism>
<evidence type="ECO:0000256" key="1">
    <source>
        <dbReference type="ARBA" id="ARBA00004651"/>
    </source>
</evidence>
<dbReference type="Proteomes" id="UP000219353">
    <property type="component" value="Unassembled WGS sequence"/>
</dbReference>
<dbReference type="AlphaFoldDB" id="A0A285J5T9"/>
<feature type="transmembrane region" description="Helical" evidence="7">
    <location>
        <begin position="103"/>
        <end position="123"/>
    </location>
</feature>
<comment type="subcellular location">
    <subcellularLocation>
        <location evidence="1">Cell membrane</location>
        <topology evidence="1">Multi-pass membrane protein</topology>
    </subcellularLocation>
</comment>
<keyword evidence="9" id="KW-1185">Reference proteome</keyword>
<dbReference type="GO" id="GO:0005886">
    <property type="term" value="C:plasma membrane"/>
    <property type="evidence" value="ECO:0007669"/>
    <property type="project" value="UniProtKB-SubCell"/>
</dbReference>
<proteinExistence type="predicted"/>
<feature type="transmembrane region" description="Helical" evidence="7">
    <location>
        <begin position="130"/>
        <end position="159"/>
    </location>
</feature>
<keyword evidence="6 7" id="KW-0472">Membrane</keyword>
<dbReference type="OrthoDB" id="5297929at2"/>
<dbReference type="EMBL" id="OBEB01000006">
    <property type="protein sequence ID" value="SNY55689.1"/>
    <property type="molecule type" value="Genomic_DNA"/>
</dbReference>
<keyword evidence="2" id="KW-0813">Transport</keyword>
<feature type="transmembrane region" description="Helical" evidence="7">
    <location>
        <begin position="37"/>
        <end position="55"/>
    </location>
</feature>
<evidence type="ECO:0000256" key="7">
    <source>
        <dbReference type="SAM" id="Phobius"/>
    </source>
</evidence>
<feature type="transmembrane region" description="Helical" evidence="7">
    <location>
        <begin position="171"/>
        <end position="197"/>
    </location>
</feature>
<evidence type="ECO:0000313" key="8">
    <source>
        <dbReference type="EMBL" id="SNY55689.1"/>
    </source>
</evidence>
<keyword evidence="3" id="KW-1003">Cell membrane</keyword>
<dbReference type="GO" id="GO:0000041">
    <property type="term" value="P:transition metal ion transport"/>
    <property type="evidence" value="ECO:0007669"/>
    <property type="project" value="InterPro"/>
</dbReference>
<evidence type="ECO:0000256" key="2">
    <source>
        <dbReference type="ARBA" id="ARBA00022448"/>
    </source>
</evidence>
<evidence type="ECO:0000313" key="9">
    <source>
        <dbReference type="Proteomes" id="UP000219353"/>
    </source>
</evidence>
<name>A0A285J5T9_9GAMM</name>
<keyword evidence="4 7" id="KW-0812">Transmembrane</keyword>
<dbReference type="Gene3D" id="1.10.1760.20">
    <property type="match status" value="1"/>
</dbReference>
<evidence type="ECO:0000256" key="3">
    <source>
        <dbReference type="ARBA" id="ARBA00022475"/>
    </source>
</evidence>
<gene>
    <name evidence="8" type="ORF">SAMN06297280_2940</name>
</gene>
<dbReference type="Pfam" id="PF01891">
    <property type="entry name" value="CbiM"/>
    <property type="match status" value="1"/>
</dbReference>
<accession>A0A285J5T9</accession>
<evidence type="ECO:0000256" key="6">
    <source>
        <dbReference type="ARBA" id="ARBA00023136"/>
    </source>
</evidence>
<sequence>MTFWQGAAWLLWLLVLVRFFPRDGITKLKTESGYQHLWFSSILIIALLWLAQAGIKPGLELHLLGVTTLVLCHGLRIAWLIGTLAVAVLVAVGKVSLAEAGSMALLTVLLPALFSYLIFVMSYQYLPRHLFIYIFVACFANAALTITFKMLLTALWFYWQGLYSWNSVYQNYLQLALLIWFAEALLNGMAITLMSVYRPHWLRTFYDNEYLSPDR</sequence>